<sequence length="326" mass="35709">MRMRRIRSFTEACVFGGCLMLVFFSLAQVFILSNRSRQPRAASVTEVKQSKTPAHEETKPQPQVPPDIGIIRQRDALKRALSSPVNSAAKAKLLARTKAQQEVRELERSLVKLMRQNSRTPEQSKAEMETELYALRVGRIIQQVAEESSKVGTTSGSEPNPVHAVAQDPQSGLASNNLGVIASQRRAFSDMSVSEHRNGSHAAPIPRSPPGQNHLELVPLDIHSASLEHNPPAVSGKRDAGVYAKKAQDIFRTAEPLRAVHEVGRVGDANQVLDDSNDTSYAKKDVGLSEHSPGISEREQRLARLRPKSNVLCTAEPDNLGELVSM</sequence>
<gene>
    <name evidence="2" type="ORF">ElyMa_001750000</name>
</gene>
<feature type="region of interest" description="Disordered" evidence="1">
    <location>
        <begin position="148"/>
        <end position="173"/>
    </location>
</feature>
<accession>A0AAV4E9D7</accession>
<organism evidence="2 3">
    <name type="scientific">Elysia marginata</name>
    <dbReference type="NCBI Taxonomy" id="1093978"/>
    <lineage>
        <taxon>Eukaryota</taxon>
        <taxon>Metazoa</taxon>
        <taxon>Spiralia</taxon>
        <taxon>Lophotrochozoa</taxon>
        <taxon>Mollusca</taxon>
        <taxon>Gastropoda</taxon>
        <taxon>Heterobranchia</taxon>
        <taxon>Euthyneura</taxon>
        <taxon>Panpulmonata</taxon>
        <taxon>Sacoglossa</taxon>
        <taxon>Placobranchoidea</taxon>
        <taxon>Plakobranchidae</taxon>
        <taxon>Elysia</taxon>
    </lineage>
</organism>
<evidence type="ECO:0000313" key="3">
    <source>
        <dbReference type="Proteomes" id="UP000762676"/>
    </source>
</evidence>
<evidence type="ECO:0000313" key="2">
    <source>
        <dbReference type="EMBL" id="GFR57652.1"/>
    </source>
</evidence>
<protein>
    <submittedName>
        <fullName evidence="2">Uncharacterized protein</fullName>
    </submittedName>
</protein>
<dbReference type="AlphaFoldDB" id="A0AAV4E9D7"/>
<dbReference type="Proteomes" id="UP000762676">
    <property type="component" value="Unassembled WGS sequence"/>
</dbReference>
<evidence type="ECO:0000256" key="1">
    <source>
        <dbReference type="SAM" id="MobiDB-lite"/>
    </source>
</evidence>
<keyword evidence="3" id="KW-1185">Reference proteome</keyword>
<feature type="region of interest" description="Disordered" evidence="1">
    <location>
        <begin position="190"/>
        <end position="211"/>
    </location>
</feature>
<comment type="caution">
    <text evidence="2">The sequence shown here is derived from an EMBL/GenBank/DDBJ whole genome shotgun (WGS) entry which is preliminary data.</text>
</comment>
<name>A0AAV4E9D7_9GAST</name>
<proteinExistence type="predicted"/>
<reference evidence="2 3" key="1">
    <citation type="journal article" date="2021" name="Elife">
        <title>Chloroplast acquisition without the gene transfer in kleptoplastic sea slugs, Plakobranchus ocellatus.</title>
        <authorList>
            <person name="Maeda T."/>
            <person name="Takahashi S."/>
            <person name="Yoshida T."/>
            <person name="Shimamura S."/>
            <person name="Takaki Y."/>
            <person name="Nagai Y."/>
            <person name="Toyoda A."/>
            <person name="Suzuki Y."/>
            <person name="Arimoto A."/>
            <person name="Ishii H."/>
            <person name="Satoh N."/>
            <person name="Nishiyama T."/>
            <person name="Hasebe M."/>
            <person name="Maruyama T."/>
            <person name="Minagawa J."/>
            <person name="Obokata J."/>
            <person name="Shigenobu S."/>
        </authorList>
    </citation>
    <scope>NUCLEOTIDE SEQUENCE [LARGE SCALE GENOMIC DNA]</scope>
</reference>
<feature type="region of interest" description="Disordered" evidence="1">
    <location>
        <begin position="41"/>
        <end position="66"/>
    </location>
</feature>
<dbReference type="EMBL" id="BMAT01003563">
    <property type="protein sequence ID" value="GFR57652.1"/>
    <property type="molecule type" value="Genomic_DNA"/>
</dbReference>